<accession>A0A6C0B7X2</accession>
<dbReference type="AlphaFoldDB" id="A0A6C0B7X2"/>
<proteinExistence type="predicted"/>
<feature type="region of interest" description="Disordered" evidence="1">
    <location>
        <begin position="155"/>
        <end position="175"/>
    </location>
</feature>
<evidence type="ECO:0000256" key="1">
    <source>
        <dbReference type="SAM" id="MobiDB-lite"/>
    </source>
</evidence>
<name>A0A6C0B7X2_9ZZZZ</name>
<reference evidence="2" key="1">
    <citation type="journal article" date="2020" name="Nature">
        <title>Giant virus diversity and host interactions through global metagenomics.</title>
        <authorList>
            <person name="Schulz F."/>
            <person name="Roux S."/>
            <person name="Paez-Espino D."/>
            <person name="Jungbluth S."/>
            <person name="Walsh D.A."/>
            <person name="Denef V.J."/>
            <person name="McMahon K.D."/>
            <person name="Konstantinidis K.T."/>
            <person name="Eloe-Fadrosh E.A."/>
            <person name="Kyrpides N.C."/>
            <person name="Woyke T."/>
        </authorList>
    </citation>
    <scope>NUCLEOTIDE SEQUENCE</scope>
    <source>
        <strain evidence="2">GVMAG-M-3300010157-4</strain>
    </source>
</reference>
<organism evidence="2">
    <name type="scientific">viral metagenome</name>
    <dbReference type="NCBI Taxonomy" id="1070528"/>
    <lineage>
        <taxon>unclassified sequences</taxon>
        <taxon>metagenomes</taxon>
        <taxon>organismal metagenomes</taxon>
    </lineage>
</organism>
<evidence type="ECO:0000313" key="2">
    <source>
        <dbReference type="EMBL" id="QHS87573.1"/>
    </source>
</evidence>
<protein>
    <submittedName>
        <fullName evidence="2">Uncharacterized protein</fullName>
    </submittedName>
</protein>
<sequence length="224" mass="24571">MYELFKIISVIAIILWALRDKIDEPRNVKYCCNKANETKVKSSSIESFTVDAPSDDDTPAARPFIVYETPVIDMPAAESIVESFTFDVPNDDTPAPQPFVVYETPVIELSIVELSTVELSTVDMPAAESTVDMPAAESTTVDMPAAESTIDDMPVAESTDDMPAAESTINDDEPEEDILSIDDLYGDYTDLLMPSIMLRLSNNTSVNNTFVPRNNCFGVVHASI</sequence>
<dbReference type="EMBL" id="MN739083">
    <property type="protein sequence ID" value="QHS87573.1"/>
    <property type="molecule type" value="Genomic_DNA"/>
</dbReference>